<dbReference type="AlphaFoldDB" id="A0AAP6WL50"/>
<dbReference type="InterPro" id="IPR002711">
    <property type="entry name" value="HNH"/>
</dbReference>
<evidence type="ECO:0000259" key="5">
    <source>
        <dbReference type="SMART" id="SM00507"/>
    </source>
</evidence>
<comment type="similarity">
    <text evidence="3">Belongs to the HNH nuclease family.</text>
</comment>
<reference evidence="6 7" key="1">
    <citation type="submission" date="2020-02" db="EMBL/GenBank/DDBJ databases">
        <title>Genomic Insights into the Phylogeny and Genetic Plasticity of the Human and Animal Enteric Pathogen Clostridium perfringens.</title>
        <authorList>
            <person name="Feng Y."/>
            <person name="Hu Y."/>
        </authorList>
    </citation>
    <scope>NUCLEOTIDE SEQUENCE [LARGE SCALE GENOMIC DNA]</scope>
    <source>
        <strain evidence="6 7">CP-40</strain>
    </source>
</reference>
<evidence type="ECO:0000256" key="4">
    <source>
        <dbReference type="ARBA" id="ARBA00040194"/>
    </source>
</evidence>
<gene>
    <name evidence="6" type="ORF">G6Z34_05155</name>
</gene>
<keyword evidence="2" id="KW-0378">Hydrolase</keyword>
<keyword evidence="1" id="KW-0540">Nuclease</keyword>
<dbReference type="InterPro" id="IPR003615">
    <property type="entry name" value="HNH_nuc"/>
</dbReference>
<evidence type="ECO:0000313" key="7">
    <source>
        <dbReference type="Proteomes" id="UP000481454"/>
    </source>
</evidence>
<dbReference type="RefSeq" id="WP_003459614.1">
    <property type="nucleotide sequence ID" value="NZ_CATNWJ010000001.1"/>
</dbReference>
<dbReference type="GO" id="GO:0008270">
    <property type="term" value="F:zinc ion binding"/>
    <property type="evidence" value="ECO:0007669"/>
    <property type="project" value="InterPro"/>
</dbReference>
<dbReference type="GO" id="GO:0005829">
    <property type="term" value="C:cytosol"/>
    <property type="evidence" value="ECO:0007669"/>
    <property type="project" value="TreeGrafter"/>
</dbReference>
<evidence type="ECO:0000313" key="6">
    <source>
        <dbReference type="EMBL" id="NGU29504.1"/>
    </source>
</evidence>
<dbReference type="PANTHER" id="PTHR41286:SF1">
    <property type="entry name" value="HNH NUCLEASE YAJD-RELATED"/>
    <property type="match status" value="1"/>
</dbReference>
<accession>A0AAP6WL50</accession>
<dbReference type="GO" id="GO:0003676">
    <property type="term" value="F:nucleic acid binding"/>
    <property type="evidence" value="ECO:0007669"/>
    <property type="project" value="InterPro"/>
</dbReference>
<evidence type="ECO:0000256" key="3">
    <source>
        <dbReference type="ARBA" id="ARBA00038412"/>
    </source>
</evidence>
<dbReference type="EMBL" id="JAALLZ010000001">
    <property type="protein sequence ID" value="NGU29504.1"/>
    <property type="molecule type" value="Genomic_DNA"/>
</dbReference>
<dbReference type="PANTHER" id="PTHR41286">
    <property type="entry name" value="HNH NUCLEASE YAJD-RELATED"/>
    <property type="match status" value="1"/>
</dbReference>
<protein>
    <recommendedName>
        <fullName evidence="4">Putative HNH nuclease YajD</fullName>
    </recommendedName>
</protein>
<evidence type="ECO:0000256" key="2">
    <source>
        <dbReference type="ARBA" id="ARBA00022801"/>
    </source>
</evidence>
<dbReference type="SMART" id="SM00507">
    <property type="entry name" value="HNHc"/>
    <property type="match status" value="1"/>
</dbReference>
<sequence length="127" mass="15836">MGNRRMMECKSKNCYELTRNESGYCDLHLEEFETKEKERRKRFIERYNKENKYNKFYGSQKWKRLREYVLCRDNYLCQDCLKNNVIKEATEVHHIEKIRLAWDKRYDPDNCISLCSECHKKRDYEKR</sequence>
<proteinExistence type="inferred from homology"/>
<dbReference type="Pfam" id="PF01844">
    <property type="entry name" value="HNH"/>
    <property type="match status" value="1"/>
</dbReference>
<comment type="caution">
    <text evidence="6">The sequence shown here is derived from an EMBL/GenBank/DDBJ whole genome shotgun (WGS) entry which is preliminary data.</text>
</comment>
<name>A0AAP6WL50_CLOPF</name>
<evidence type="ECO:0000256" key="1">
    <source>
        <dbReference type="ARBA" id="ARBA00022722"/>
    </source>
</evidence>
<dbReference type="Gene3D" id="1.10.30.50">
    <property type="match status" value="1"/>
</dbReference>
<dbReference type="Proteomes" id="UP000481454">
    <property type="component" value="Unassembled WGS sequence"/>
</dbReference>
<feature type="domain" description="HNH nuclease" evidence="5">
    <location>
        <begin position="64"/>
        <end position="120"/>
    </location>
</feature>
<organism evidence="6 7">
    <name type="scientific">Clostridium perfringens</name>
    <dbReference type="NCBI Taxonomy" id="1502"/>
    <lineage>
        <taxon>Bacteria</taxon>
        <taxon>Bacillati</taxon>
        <taxon>Bacillota</taxon>
        <taxon>Clostridia</taxon>
        <taxon>Eubacteriales</taxon>
        <taxon>Clostridiaceae</taxon>
        <taxon>Clostridium</taxon>
    </lineage>
</organism>
<dbReference type="GO" id="GO:0016787">
    <property type="term" value="F:hydrolase activity"/>
    <property type="evidence" value="ECO:0007669"/>
    <property type="project" value="UniProtKB-KW"/>
</dbReference>
<keyword evidence="6" id="KW-0255">Endonuclease</keyword>
<dbReference type="GO" id="GO:0004519">
    <property type="term" value="F:endonuclease activity"/>
    <property type="evidence" value="ECO:0007669"/>
    <property type="project" value="UniProtKB-KW"/>
</dbReference>
<dbReference type="CDD" id="cd00085">
    <property type="entry name" value="HNHc"/>
    <property type="match status" value="1"/>
</dbReference>